<feature type="compositionally biased region" description="Basic and acidic residues" evidence="1">
    <location>
        <begin position="123"/>
        <end position="133"/>
    </location>
</feature>
<proteinExistence type="predicted"/>
<accession>A0A9P7MY25</accession>
<reference evidence="3 4" key="1">
    <citation type="journal article" date="2020" name="bioRxiv">
        <title>Whole genome comparisons of ergot fungi reveals the divergence and evolution of species within the genus Claviceps are the result of varying mechanisms driving genome evolution and host range expansion.</title>
        <authorList>
            <person name="Wyka S.A."/>
            <person name="Mondo S.J."/>
            <person name="Liu M."/>
            <person name="Dettman J."/>
            <person name="Nalam V."/>
            <person name="Broders K.D."/>
        </authorList>
    </citation>
    <scope>NUCLEOTIDE SEQUENCE</scope>
    <source>
        <strain evidence="3">CCC 1102</strain>
        <strain evidence="2 4">LM583</strain>
    </source>
</reference>
<protein>
    <submittedName>
        <fullName evidence="3">Uncharacterized protein</fullName>
    </submittedName>
</protein>
<sequence length="164" mass="18275">MYGSSGSTYGSCTSYSSLNTMTATLDLSFGTIQSHDSSCAFPSWPRRSSLSESEDDEPVATSFLSDEDLWPSDPVEEDNRSLSSTGSSPSPVLNAIASPPRVTDEEFLRMECERVAKRDEYVRQIRQDKDRRRQASLRAKKSSQKRSPKLKQVVPLKTIPESSE</sequence>
<evidence type="ECO:0000313" key="3">
    <source>
        <dbReference type="EMBL" id="KAG5976283.1"/>
    </source>
</evidence>
<dbReference type="Proteomes" id="UP000784919">
    <property type="component" value="Unassembled WGS sequence"/>
</dbReference>
<feature type="compositionally biased region" description="Low complexity" evidence="1">
    <location>
        <begin position="81"/>
        <end position="90"/>
    </location>
</feature>
<evidence type="ECO:0000313" key="2">
    <source>
        <dbReference type="EMBL" id="KAG5956250.1"/>
    </source>
</evidence>
<evidence type="ECO:0000256" key="1">
    <source>
        <dbReference type="SAM" id="MobiDB-lite"/>
    </source>
</evidence>
<evidence type="ECO:0000313" key="5">
    <source>
        <dbReference type="Proteomes" id="UP000784919"/>
    </source>
</evidence>
<feature type="compositionally biased region" description="Acidic residues" evidence="1">
    <location>
        <begin position="65"/>
        <end position="76"/>
    </location>
</feature>
<feature type="region of interest" description="Disordered" evidence="1">
    <location>
        <begin position="35"/>
        <end position="100"/>
    </location>
</feature>
<dbReference type="EMBL" id="SRPR01000214">
    <property type="protein sequence ID" value="KAG5956250.1"/>
    <property type="molecule type" value="Genomic_DNA"/>
</dbReference>
<organism evidence="3 5">
    <name type="scientific">Claviceps arundinis</name>
    <dbReference type="NCBI Taxonomy" id="1623583"/>
    <lineage>
        <taxon>Eukaryota</taxon>
        <taxon>Fungi</taxon>
        <taxon>Dikarya</taxon>
        <taxon>Ascomycota</taxon>
        <taxon>Pezizomycotina</taxon>
        <taxon>Sordariomycetes</taxon>
        <taxon>Hypocreomycetidae</taxon>
        <taxon>Hypocreales</taxon>
        <taxon>Clavicipitaceae</taxon>
        <taxon>Claviceps</taxon>
    </lineage>
</organism>
<name>A0A9P7MY25_9HYPO</name>
<keyword evidence="4" id="KW-1185">Reference proteome</keyword>
<gene>
    <name evidence="3" type="ORF">E4U56_002238</name>
    <name evidence="2" type="ORF">E4U57_002769</name>
</gene>
<dbReference type="Proteomes" id="UP000742024">
    <property type="component" value="Unassembled WGS sequence"/>
</dbReference>
<dbReference type="OrthoDB" id="5294241at2759"/>
<dbReference type="EMBL" id="SRPS01000017">
    <property type="protein sequence ID" value="KAG5976283.1"/>
    <property type="molecule type" value="Genomic_DNA"/>
</dbReference>
<feature type="compositionally biased region" description="Basic residues" evidence="1">
    <location>
        <begin position="134"/>
        <end position="149"/>
    </location>
</feature>
<evidence type="ECO:0000313" key="4">
    <source>
        <dbReference type="Proteomes" id="UP000742024"/>
    </source>
</evidence>
<feature type="region of interest" description="Disordered" evidence="1">
    <location>
        <begin position="123"/>
        <end position="164"/>
    </location>
</feature>
<dbReference type="AlphaFoldDB" id="A0A9P7MY25"/>
<comment type="caution">
    <text evidence="3">The sequence shown here is derived from an EMBL/GenBank/DDBJ whole genome shotgun (WGS) entry which is preliminary data.</text>
</comment>